<dbReference type="InterPro" id="IPR017853">
    <property type="entry name" value="GH"/>
</dbReference>
<dbReference type="Proteomes" id="UP000239711">
    <property type="component" value="Unassembled WGS sequence"/>
</dbReference>
<dbReference type="SUPFAM" id="SSF51445">
    <property type="entry name" value="(Trans)glycosidases"/>
    <property type="match status" value="1"/>
</dbReference>
<dbReference type="OrthoDB" id="9763537at2"/>
<dbReference type="Gene3D" id="3.20.20.80">
    <property type="entry name" value="Glycosidases"/>
    <property type="match status" value="1"/>
</dbReference>
<accession>A0A2S9J675</accession>
<proteinExistence type="inferred from homology"/>
<evidence type="ECO:0000313" key="4">
    <source>
        <dbReference type="EMBL" id="PRD48298.1"/>
    </source>
</evidence>
<evidence type="ECO:0000259" key="3">
    <source>
        <dbReference type="Pfam" id="PF00728"/>
    </source>
</evidence>
<evidence type="ECO:0000313" key="5">
    <source>
        <dbReference type="Proteomes" id="UP000239711"/>
    </source>
</evidence>
<name>A0A2S9J675_9SPHI</name>
<protein>
    <submittedName>
        <fullName evidence="4">Beta-N-acetylhexosaminidase</fullName>
    </submittedName>
</protein>
<dbReference type="GO" id="GO:0005975">
    <property type="term" value="P:carbohydrate metabolic process"/>
    <property type="evidence" value="ECO:0007669"/>
    <property type="project" value="InterPro"/>
</dbReference>
<evidence type="ECO:0000256" key="2">
    <source>
        <dbReference type="ARBA" id="ARBA00022801"/>
    </source>
</evidence>
<dbReference type="PANTHER" id="PTHR21040">
    <property type="entry name" value="BCDNA.GH04120"/>
    <property type="match status" value="1"/>
</dbReference>
<organism evidence="4 5">
    <name type="scientific">Sphingobacterium haloxyli</name>
    <dbReference type="NCBI Taxonomy" id="2100533"/>
    <lineage>
        <taxon>Bacteria</taxon>
        <taxon>Pseudomonadati</taxon>
        <taxon>Bacteroidota</taxon>
        <taxon>Sphingobacteriia</taxon>
        <taxon>Sphingobacteriales</taxon>
        <taxon>Sphingobacteriaceae</taxon>
        <taxon>Sphingobacterium</taxon>
    </lineage>
</organism>
<reference evidence="4 5" key="1">
    <citation type="submission" date="2018-02" db="EMBL/GenBank/DDBJ databases">
        <title>The draft genome of Sphingobacterium sp. 5JN-11.</title>
        <authorList>
            <person name="Liu L."/>
            <person name="Li L."/>
            <person name="Liang L."/>
            <person name="Zhang X."/>
            <person name="Wang T."/>
        </authorList>
    </citation>
    <scope>NUCLEOTIDE SEQUENCE [LARGE SCALE GENOMIC DNA]</scope>
    <source>
        <strain evidence="4 5">5JN-11</strain>
    </source>
</reference>
<comment type="similarity">
    <text evidence="1">Belongs to the glycosyl hydrolase 20 family.</text>
</comment>
<gene>
    <name evidence="4" type="ORF">C5745_06260</name>
</gene>
<evidence type="ECO:0000256" key="1">
    <source>
        <dbReference type="ARBA" id="ARBA00006285"/>
    </source>
</evidence>
<dbReference type="GO" id="GO:0004563">
    <property type="term" value="F:beta-N-acetylhexosaminidase activity"/>
    <property type="evidence" value="ECO:0007669"/>
    <property type="project" value="UniProtKB-ARBA"/>
</dbReference>
<dbReference type="PANTHER" id="PTHR21040:SF13">
    <property type="entry name" value="BETA-N-ACETYLHEXOSAMINIDASE"/>
    <property type="match status" value="1"/>
</dbReference>
<keyword evidence="2" id="KW-0378">Hydrolase</keyword>
<comment type="caution">
    <text evidence="4">The sequence shown here is derived from an EMBL/GenBank/DDBJ whole genome shotgun (WGS) entry which is preliminary data.</text>
</comment>
<feature type="domain" description="Glycoside hydrolase family 20 catalytic" evidence="3">
    <location>
        <begin position="85"/>
        <end position="240"/>
    </location>
</feature>
<dbReference type="InterPro" id="IPR015883">
    <property type="entry name" value="Glyco_hydro_20_cat"/>
</dbReference>
<dbReference type="EMBL" id="PVBQ01000004">
    <property type="protein sequence ID" value="PRD48298.1"/>
    <property type="molecule type" value="Genomic_DNA"/>
</dbReference>
<sequence length="516" mass="59837">MFCSLFVVFLLTFTDIVEAQSEKISDSKGFEVRGFHLDLRIQVMKPEALKSFALKLSRSGINTLIMEYEATFPFEKHPLIPNRYAYTKAEIADFVKYCADLGIDVIPLQQSFGHVEYILRFPTYAKLRESNADYSQVNPMQEELAIKLFKELFTEMAELHPSKYFHIGCDETRLLGHSPSSKAKVEKYGTGRLYGDYVKLMCDLVMDMGKIPVLWADIALKYPEALKSLPRGVVFVDWNYGWDLNRFGDHQKLTKSDFEIWGAPSLRSNPDNYNLTSWEKHFNNIRDFIPQARALGYTGMIMTSWSTSGVYSYLKESGADIIDLHAVRRVYPLSGFNLLLEAYLKAMNETQTLDIQAFVQDYTNRVYGFNQQQSNRFFKALFAAPYQIGQGRVLGTEDMSIKQLLDSVTYVEKVFDELRPLKNKDEFEHYRLMAKTRALYVSYQYIEHQVNREDFVMSQVPELLSELKVIISKIKKLNNDYLKLNKKAFYISELSIDNDLRLVKVQALYNRLGKIR</sequence>
<dbReference type="Pfam" id="PF00728">
    <property type="entry name" value="Glyco_hydro_20"/>
    <property type="match status" value="1"/>
</dbReference>
<dbReference type="AlphaFoldDB" id="A0A2S9J675"/>
<keyword evidence="5" id="KW-1185">Reference proteome</keyword>
<dbReference type="InterPro" id="IPR038901">
    <property type="entry name" value="HEXDC-like"/>
</dbReference>